<dbReference type="Pfam" id="PF22301">
    <property type="entry name" value="AUDH_beta_propeller"/>
    <property type="match status" value="1"/>
</dbReference>
<dbReference type="InterPro" id="IPR054583">
    <property type="entry name" value="Beta-prop_AUDH"/>
</dbReference>
<feature type="domain" description="Aldos-2-ulose dehydratase/isomerase (AUDH) Cupin" evidence="1">
    <location>
        <begin position="434"/>
        <end position="733"/>
    </location>
</feature>
<dbReference type="Pfam" id="PF18637">
    <property type="entry name" value="AUDH_Cupin"/>
    <property type="match status" value="1"/>
</dbReference>
<protein>
    <recommendedName>
        <fullName evidence="5">Aldos-2-ulose dehydratase/isomerase (AUDH) Cupin domain-containing protein</fullName>
    </recommendedName>
</protein>
<keyword evidence="4" id="KW-1185">Reference proteome</keyword>
<reference evidence="3 4" key="1">
    <citation type="submission" date="2022-09" db="EMBL/GenBank/DDBJ databases">
        <authorList>
            <person name="Palmer J.M."/>
        </authorList>
    </citation>
    <scope>NUCLEOTIDE SEQUENCE [LARGE SCALE GENOMIC DNA]</scope>
    <source>
        <strain evidence="3 4">DSM 7382</strain>
    </source>
</reference>
<gene>
    <name evidence="3" type="ORF">QCA50_011778</name>
</gene>
<dbReference type="EMBL" id="JASBNA010000022">
    <property type="protein sequence ID" value="KAK7684943.1"/>
    <property type="molecule type" value="Genomic_DNA"/>
</dbReference>
<proteinExistence type="predicted"/>
<evidence type="ECO:0000259" key="2">
    <source>
        <dbReference type="Pfam" id="PF22301"/>
    </source>
</evidence>
<evidence type="ECO:0000259" key="1">
    <source>
        <dbReference type="Pfam" id="PF18637"/>
    </source>
</evidence>
<comment type="caution">
    <text evidence="3">The sequence shown here is derived from an EMBL/GenBank/DDBJ whole genome shotgun (WGS) entry which is preliminary data.</text>
</comment>
<evidence type="ECO:0008006" key="5">
    <source>
        <dbReference type="Google" id="ProtNLM"/>
    </source>
</evidence>
<dbReference type="InterPro" id="IPR028994">
    <property type="entry name" value="Integrin_alpha_N"/>
</dbReference>
<organism evidence="3 4">
    <name type="scientific">Cerrena zonata</name>
    <dbReference type="NCBI Taxonomy" id="2478898"/>
    <lineage>
        <taxon>Eukaryota</taxon>
        <taxon>Fungi</taxon>
        <taxon>Dikarya</taxon>
        <taxon>Basidiomycota</taxon>
        <taxon>Agaricomycotina</taxon>
        <taxon>Agaricomycetes</taxon>
        <taxon>Polyporales</taxon>
        <taxon>Cerrenaceae</taxon>
        <taxon>Cerrena</taxon>
    </lineage>
</organism>
<dbReference type="AlphaFoldDB" id="A0AAW0FV41"/>
<feature type="domain" description="Aldos-2-ulose dehydratase beta-propeller" evidence="2">
    <location>
        <begin position="127"/>
        <end position="304"/>
    </location>
</feature>
<dbReference type="Proteomes" id="UP001385951">
    <property type="component" value="Unassembled WGS sequence"/>
</dbReference>
<accession>A0AAW0FV41</accession>
<evidence type="ECO:0000313" key="4">
    <source>
        <dbReference type="Proteomes" id="UP001385951"/>
    </source>
</evidence>
<dbReference type="Gene3D" id="2.60.120.990">
    <property type="match status" value="1"/>
</dbReference>
<dbReference type="Gene3D" id="2.80.10.50">
    <property type="match status" value="1"/>
</dbReference>
<dbReference type="SUPFAM" id="SSF69318">
    <property type="entry name" value="Integrin alpha N-terminal domain"/>
    <property type="match status" value="1"/>
</dbReference>
<sequence length="887" mass="97852">MFQRHSMGCSAHTTNSPASVPSFIREQVEVGRKDGYWIEAFPFRTSDKTGQNLIGYGLGSYGSPSNIEMFINPRNPKNKTPTWNRRPLASLEFPVAMAYADITGNGFNDVIITDRYGSSMNDIWPDGGRVSWLENTGDINASNWKRHTIGSSPGMHRIGVGHFTRKDRIQICAVPIVVKSSDFTTPAPVIIYTQPDHPKNSFDLWPAECVMTRTLVHELVVIPDPQGGLDRVLLAGRDGVDLIWFERGNWEVFNVGRGLPKDALPKSPYWGAGSAAVGRVDDDYAGYIGSSEGLHGNTVSVYTKSRKSKHGIIDLEWKRHVLHDFGPLNDSFTGSIHQVVCADIDGDGTDELLVAMMGSEPPSFDKTGVWCFKPIDLEKGKFSMIKLSNESAGRIAVADYSSNGHLDFSTISYSVPGYFESPNCAINGYSAVGITAEKLQNEVCFRVPRPATTRFVSEVEFLDVAARKLTLVVLPPNITYKVPTGSGVKVMFGIVSWDDNTTGRNEKRVLATKPFSRVEMTVHNDHVQSEDEGAIFVLFKKSPNAIQPPYENMKQVVARNIIPEPYPVEVRAMSFPWVKVEDAPWANGRFKDLEFYNLVGFHVRYADDSDDVITHIQLWTAGVGVSAGFHNHVEKSFCEIHACIVNGTGHGGMRWAKVADDKFNPDKPNLDDTGLVVVPALHEHGPLWHTGLDGLPLLRKNDTVDYPWHAWLAGDKSPNGMQSYDVWVAFEFPSFDTFGDHPTGLLSGSFSIKSNAAGFIGLKDESATDGTPVLAGLAPQEWKIIRVDGTNLYQIKHVKTGSLLASRWPPVEGESLMGTHSPANMSLTSSWSIDKHPSGEISLRLVATKGLTLSYKKYGHPAITPVILENHIGTVETPKWQLVPVYD</sequence>
<dbReference type="InterPro" id="IPR040887">
    <property type="entry name" value="AUDH_Cupin"/>
</dbReference>
<evidence type="ECO:0000313" key="3">
    <source>
        <dbReference type="EMBL" id="KAK7684943.1"/>
    </source>
</evidence>
<name>A0AAW0FV41_9APHY</name>